<organism evidence="2 3">
    <name type="scientific">Thermus thermophilus</name>
    <dbReference type="NCBI Taxonomy" id="274"/>
    <lineage>
        <taxon>Bacteria</taxon>
        <taxon>Thermotogati</taxon>
        <taxon>Deinococcota</taxon>
        <taxon>Deinococci</taxon>
        <taxon>Thermales</taxon>
        <taxon>Thermaceae</taxon>
        <taxon>Thermus</taxon>
    </lineage>
</organism>
<accession>A0A3P4AQY1</accession>
<dbReference type="SUPFAM" id="SSF52980">
    <property type="entry name" value="Restriction endonuclease-like"/>
    <property type="match status" value="1"/>
</dbReference>
<reference evidence="2 3" key="1">
    <citation type="submission" date="2018-10" db="EMBL/GenBank/DDBJ databases">
        <authorList>
            <person name="Peiro R."/>
            <person name="Begona"/>
            <person name="Cbmso G."/>
            <person name="Lopez M."/>
            <person name="Gonzalez S."/>
            <person name="Sacristan E."/>
            <person name="Castillo E."/>
        </authorList>
    </citation>
    <scope>NUCLEOTIDE SEQUENCE [LARGE SCALE GENOMIC DNA]</scope>
    <source>
        <strain evidence="2">TTHNAR1</strain>
    </source>
</reference>
<dbReference type="CDD" id="cd06260">
    <property type="entry name" value="DUF820-like"/>
    <property type="match status" value="1"/>
</dbReference>
<gene>
    <name evidence="2" type="ORF">TTHN1_01309</name>
</gene>
<dbReference type="Pfam" id="PF05685">
    <property type="entry name" value="Uma2"/>
    <property type="match status" value="1"/>
</dbReference>
<dbReference type="Gene3D" id="3.90.1570.10">
    <property type="entry name" value="tt1808, chain A"/>
    <property type="match status" value="1"/>
</dbReference>
<proteinExistence type="predicted"/>
<dbReference type="Proteomes" id="UP000279841">
    <property type="component" value="Chromosome"/>
</dbReference>
<feature type="domain" description="Putative restriction endonuclease" evidence="1">
    <location>
        <begin position="4"/>
        <end position="68"/>
    </location>
</feature>
<sequence>MFGVRSRSQGLEELREKAAWYLANGVRLVVLLDPYLHRVEVFRPGGVEGHQGPERVPLDPELPGFVLETRGLFLP</sequence>
<protein>
    <recommendedName>
        <fullName evidence="1">Putative restriction endonuclease domain-containing protein</fullName>
    </recommendedName>
</protein>
<dbReference type="InterPro" id="IPR008538">
    <property type="entry name" value="Uma2"/>
</dbReference>
<dbReference type="InterPro" id="IPR012296">
    <property type="entry name" value="Nuclease_put_TT1808"/>
</dbReference>
<dbReference type="AlphaFoldDB" id="A0A3P4AQY1"/>
<evidence type="ECO:0000313" key="2">
    <source>
        <dbReference type="EMBL" id="VCU53532.1"/>
    </source>
</evidence>
<evidence type="ECO:0000259" key="1">
    <source>
        <dbReference type="Pfam" id="PF05685"/>
    </source>
</evidence>
<dbReference type="EMBL" id="LR027517">
    <property type="protein sequence ID" value="VCU53532.1"/>
    <property type="molecule type" value="Genomic_DNA"/>
</dbReference>
<name>A0A3P4AQY1_THETH</name>
<evidence type="ECO:0000313" key="3">
    <source>
        <dbReference type="Proteomes" id="UP000279841"/>
    </source>
</evidence>
<dbReference type="InterPro" id="IPR011335">
    <property type="entry name" value="Restrct_endonuc-II-like"/>
</dbReference>